<keyword evidence="2" id="KW-1185">Reference proteome</keyword>
<organism evidence="1 2">
    <name type="scientific">Pseudomonas phage PaBG</name>
    <dbReference type="NCBI Taxonomy" id="1335230"/>
    <lineage>
        <taxon>Viruses</taxon>
        <taxon>Duplodnaviria</taxon>
        <taxon>Heunggongvirae</taxon>
        <taxon>Uroviricota</taxon>
        <taxon>Caudoviricetes</taxon>
        <taxon>Baikalvirus</taxon>
        <taxon>Baikalvirus PaBG</taxon>
    </lineage>
</organism>
<protein>
    <submittedName>
        <fullName evidence="1">Uncharacterized protein</fullName>
    </submittedName>
</protein>
<evidence type="ECO:0000313" key="2">
    <source>
        <dbReference type="Proteomes" id="UP000015545"/>
    </source>
</evidence>
<evidence type="ECO:0000313" key="1">
    <source>
        <dbReference type="EMBL" id="AGS82020.1"/>
    </source>
</evidence>
<name>S5VZL2_9CAUD</name>
<accession>S5VZL2</accession>
<proteinExistence type="predicted"/>
<dbReference type="Proteomes" id="UP000015545">
    <property type="component" value="Segment"/>
</dbReference>
<sequence>MRLFLVALLMVVVIQPPQPVVITVEGFACKTPEHWVEYARAIAESDNNTIRNIRLSQRCVPAFLGEIEVLSDDGDFFLIEANARRRMYIPKWYTIQ</sequence>
<reference evidence="1 2" key="1">
    <citation type="journal article" date="2014" name="Genome Announc.">
        <title>Complete Genome Sequence of the Novel Giant Pseudomonas Phage PaBG.</title>
        <authorList>
            <person name="Sykilinda N.N."/>
            <person name="Bondar A.A."/>
            <person name="Gorshkova A.S."/>
            <person name="Kurochkina L.P."/>
            <person name="Kulikov E.E."/>
            <person name="Shneider M.M."/>
            <person name="Kadykov V.A."/>
            <person name="Solovjeva N.V."/>
            <person name="Kabilov M.R."/>
            <person name="Mesyanzhinov V.V."/>
            <person name="Vlassov V.V."/>
            <person name="Drukker V.V."/>
            <person name="Miroshnikov K.A."/>
        </authorList>
    </citation>
    <scope>NUCLEOTIDE SEQUENCE [LARGE SCALE GENOMIC DNA]</scope>
</reference>
<gene>
    <name evidence="1" type="ORF">PaBG_00136</name>
</gene>
<dbReference type="EMBL" id="KF147891">
    <property type="protein sequence ID" value="AGS82020.1"/>
    <property type="molecule type" value="Genomic_DNA"/>
</dbReference>